<evidence type="ECO:0000313" key="2">
    <source>
        <dbReference type="Proteomes" id="UP001084197"/>
    </source>
</evidence>
<dbReference type="AlphaFoldDB" id="A0A9J6REC9"/>
<dbReference type="RefSeq" id="WP_268780773.1">
    <property type="nucleotide sequence ID" value="NZ_JAPRAT010000026.1"/>
</dbReference>
<name>A0A9J6REC9_9BACI</name>
<sequence>MRIIVVFLFSAFLLLTGVMLGSSSQSVSSEADLIDEPESVISDHEVIADINTDAILVEQEEMNFLIENEEPPFKKTTTLTIAQVVEGVGLWFYDGAIEVASKIADLFLG</sequence>
<proteinExistence type="predicted"/>
<protein>
    <recommendedName>
        <fullName evidence="3">DUF3679 domain-containing protein</fullName>
    </recommendedName>
</protein>
<keyword evidence="2" id="KW-1185">Reference proteome</keyword>
<organism evidence="1 2">
    <name type="scientific">Natronobacillus azotifigens</name>
    <dbReference type="NCBI Taxonomy" id="472978"/>
    <lineage>
        <taxon>Bacteria</taxon>
        <taxon>Bacillati</taxon>
        <taxon>Bacillota</taxon>
        <taxon>Bacilli</taxon>
        <taxon>Bacillales</taxon>
        <taxon>Bacillaceae</taxon>
        <taxon>Natronobacillus</taxon>
    </lineage>
</organism>
<evidence type="ECO:0000313" key="1">
    <source>
        <dbReference type="EMBL" id="MCZ0704008.1"/>
    </source>
</evidence>
<reference evidence="1" key="1">
    <citation type="submission" date="2022-11" db="EMBL/GenBank/DDBJ databases">
        <title>WGS of Natronobacillus azotifigens 24KS-1, an anaerobic diazotrophic haloalkaliphile from soda-rich habitats.</title>
        <authorList>
            <person name="Sorokin D.Y."/>
            <person name="Merkel A.Y."/>
        </authorList>
    </citation>
    <scope>NUCLEOTIDE SEQUENCE</scope>
    <source>
        <strain evidence="1">24KS-1</strain>
    </source>
</reference>
<dbReference type="Proteomes" id="UP001084197">
    <property type="component" value="Unassembled WGS sequence"/>
</dbReference>
<dbReference type="EMBL" id="JAPRAT010000026">
    <property type="protein sequence ID" value="MCZ0704008.1"/>
    <property type="molecule type" value="Genomic_DNA"/>
</dbReference>
<gene>
    <name evidence="1" type="ORF">OWO01_12370</name>
</gene>
<evidence type="ECO:0008006" key="3">
    <source>
        <dbReference type="Google" id="ProtNLM"/>
    </source>
</evidence>
<comment type="caution">
    <text evidence="1">The sequence shown here is derived from an EMBL/GenBank/DDBJ whole genome shotgun (WGS) entry which is preliminary data.</text>
</comment>
<accession>A0A9J6REC9</accession>